<dbReference type="RefSeq" id="WP_219039209.1">
    <property type="nucleotide sequence ID" value="NZ_JAHWDF010000003.1"/>
</dbReference>
<dbReference type="Proteomes" id="UP000719267">
    <property type="component" value="Unassembled WGS sequence"/>
</dbReference>
<feature type="chain" id="PRO_5045876057" evidence="1">
    <location>
        <begin position="21"/>
        <end position="249"/>
    </location>
</feature>
<keyword evidence="3" id="KW-1185">Reference proteome</keyword>
<reference evidence="2 3" key="1">
    <citation type="submission" date="2021-07" db="EMBL/GenBank/DDBJ databases">
        <title>Mesonia aestuariivivens sp. nov., isolated from a tidal flat.</title>
        <authorList>
            <person name="Kim Y.-O."/>
            <person name="Yoon J.-H."/>
        </authorList>
    </citation>
    <scope>NUCLEOTIDE SEQUENCE [LARGE SCALE GENOMIC DNA]</scope>
    <source>
        <strain evidence="2 3">JHPTF-M18</strain>
    </source>
</reference>
<protein>
    <submittedName>
        <fullName evidence="2">Carboxypeptidase-like regulatory domain-containing protein</fullName>
    </submittedName>
</protein>
<comment type="caution">
    <text evidence="2">The sequence shown here is derived from an EMBL/GenBank/DDBJ whole genome shotgun (WGS) entry which is preliminary data.</text>
</comment>
<evidence type="ECO:0000313" key="2">
    <source>
        <dbReference type="EMBL" id="MBW2960921.1"/>
    </source>
</evidence>
<organism evidence="2 3">
    <name type="scientific">Mesonia aestuariivivens</name>
    <dbReference type="NCBI Taxonomy" id="2796128"/>
    <lineage>
        <taxon>Bacteria</taxon>
        <taxon>Pseudomonadati</taxon>
        <taxon>Bacteroidota</taxon>
        <taxon>Flavobacteriia</taxon>
        <taxon>Flavobacteriales</taxon>
        <taxon>Flavobacteriaceae</taxon>
        <taxon>Mesonia</taxon>
    </lineage>
</organism>
<evidence type="ECO:0000313" key="3">
    <source>
        <dbReference type="Proteomes" id="UP000719267"/>
    </source>
</evidence>
<feature type="signal peptide" evidence="1">
    <location>
        <begin position="1"/>
        <end position="20"/>
    </location>
</feature>
<evidence type="ECO:0000256" key="1">
    <source>
        <dbReference type="SAM" id="SignalP"/>
    </source>
</evidence>
<keyword evidence="1" id="KW-0732">Signal</keyword>
<gene>
    <name evidence="2" type="ORF">KW502_03800</name>
</gene>
<accession>A0ABS6VZA1</accession>
<proteinExistence type="predicted"/>
<sequence>MKHYSILFILFLGLSLQAQQELKGTIVADSISFTQVNIVNLNKELGTVNNTKGKFTIVAEAGDEIVFSSVQFEPYQIQVTQEMLKQDQTIYLFPAVNELEEVKLSNINLSGDLTKDASNLKVKPYFNPSQVGLPNPLPKLTVEDRRLYTAQSGGPAGVLADVISGRMAMLKRMKEIAEYEALVHKAKRLVSLSFVEEDLNIPQDYIDDFFYFCTKDEKFEAVVKRAGKLEMIEFLTQKKGEYFIYKEWE</sequence>
<dbReference type="EMBL" id="JAHWDF010000003">
    <property type="protein sequence ID" value="MBW2960921.1"/>
    <property type="molecule type" value="Genomic_DNA"/>
</dbReference>
<name>A0ABS6VZA1_9FLAO</name>